<evidence type="ECO:0000256" key="4">
    <source>
        <dbReference type="ARBA" id="ARBA00022989"/>
    </source>
</evidence>
<keyword evidence="9" id="KW-1185">Reference proteome</keyword>
<feature type="region of interest" description="Disordered" evidence="6">
    <location>
        <begin position="1"/>
        <end position="31"/>
    </location>
</feature>
<feature type="compositionally biased region" description="Low complexity" evidence="6">
    <location>
        <begin position="15"/>
        <end position="30"/>
    </location>
</feature>
<feature type="region of interest" description="Disordered" evidence="6">
    <location>
        <begin position="66"/>
        <end position="97"/>
    </location>
</feature>
<dbReference type="Proteomes" id="UP001375240">
    <property type="component" value="Unassembled WGS sequence"/>
</dbReference>
<evidence type="ECO:0000256" key="6">
    <source>
        <dbReference type="SAM" id="MobiDB-lite"/>
    </source>
</evidence>
<evidence type="ECO:0000313" key="8">
    <source>
        <dbReference type="EMBL" id="KAK6359311.1"/>
    </source>
</evidence>
<dbReference type="GO" id="GO:0016020">
    <property type="term" value="C:membrane"/>
    <property type="evidence" value="ECO:0007669"/>
    <property type="project" value="UniProtKB-SubCell"/>
</dbReference>
<comment type="subcellular location">
    <subcellularLocation>
        <location evidence="1">Membrane</location>
        <topology evidence="1">Multi-pass membrane protein</topology>
    </subcellularLocation>
</comment>
<gene>
    <name evidence="8" type="ORF">TWF696_000474</name>
</gene>
<sequence length="741" mass="79633">MPFGINTDKLRHHGSSQSPAPPSSSDAPPDVDLVTLLTHTQREELLRLITLAVENMRIALLHGFDPAPKKAKKDVPDTATEEPKGSPERTFSNSLPQMLTRDSLKMSRIKQSAITSFDLWQKSFLSRIFDILNPSDVDKRGGTAAHMQHTLDAPTHTAGPSASAAGGGYVENINYPPVPTNLATSLPEPVKPLILQSLLLIVLSLETYDARSRTLLRILSASLHLPPETLVTVEKAVAATLISTAKSHMSGEEETKAKKSQSTWNRRIKIGIAGVAGAAVIGITGGLAAPFIAAGLGTVMTGIGLGATAAAGYLGALAGSGALVGALFGAYGAKMTGDMMKRYAQEIEDFAFLPVKQSGSTTSPAPASPPRSPYAPSPSPPRSRSPYAPPQPPRSPYAPQEPSPPPLPPRRADSDDASSTPSPATNRLTVTIGISGWITTPEDFENPWRTLNSESTDIYALRWETTALMDLGSALTTMLKTYAFAYLKIEIIKRTVLASLMAAMWPIALLKVGKVVDNPFNIAKLRAEKAGRILADVLINRAQGGRPVTLVAYSLGARVIYSALVELAERRAFGIVENVYVLGAPVPSGGDDGGDWVAVRSVVSGRVVNVYSENDYVLGFLYRTSAVQLGVAGLQSVRWPDGVENVDVSKDVEGHLRYRFLVGDIVGRVAGGEMVDWVVVEEERRKAEELKKLEEKMEKEAREKEKEAGGSGDELEEAAKKVEEQQAQRHVVKDMAEMRMA</sequence>
<feature type="transmembrane region" description="Helical" evidence="7">
    <location>
        <begin position="268"/>
        <end position="293"/>
    </location>
</feature>
<comment type="caution">
    <text evidence="8">The sequence shown here is derived from an EMBL/GenBank/DDBJ whole genome shotgun (WGS) entry which is preliminary data.</text>
</comment>
<evidence type="ECO:0000256" key="5">
    <source>
        <dbReference type="ARBA" id="ARBA00023136"/>
    </source>
</evidence>
<feature type="compositionally biased region" description="Basic and acidic residues" evidence="6">
    <location>
        <begin position="73"/>
        <end position="87"/>
    </location>
</feature>
<name>A0AAV9VBE3_9PEZI</name>
<dbReference type="PANTHER" id="PTHR17920">
    <property type="entry name" value="TRANSMEMBRANE AND COILED-COIL DOMAIN-CONTAINING PROTEIN 4 TMCO4"/>
    <property type="match status" value="1"/>
</dbReference>
<dbReference type="SUPFAM" id="SSF53474">
    <property type="entry name" value="alpha/beta-Hydrolases"/>
    <property type="match status" value="1"/>
</dbReference>
<evidence type="ECO:0000313" key="9">
    <source>
        <dbReference type="Proteomes" id="UP001375240"/>
    </source>
</evidence>
<dbReference type="InterPro" id="IPR007941">
    <property type="entry name" value="DUF726"/>
</dbReference>
<organism evidence="8 9">
    <name type="scientific">Orbilia brochopaga</name>
    <dbReference type="NCBI Taxonomy" id="3140254"/>
    <lineage>
        <taxon>Eukaryota</taxon>
        <taxon>Fungi</taxon>
        <taxon>Dikarya</taxon>
        <taxon>Ascomycota</taxon>
        <taxon>Pezizomycotina</taxon>
        <taxon>Orbiliomycetes</taxon>
        <taxon>Orbiliales</taxon>
        <taxon>Orbiliaceae</taxon>
        <taxon>Orbilia</taxon>
    </lineage>
</organism>
<proteinExistence type="inferred from homology"/>
<dbReference type="PANTHER" id="PTHR17920:SF22">
    <property type="entry name" value="DUF726 DOMAIN PROTEIN (AFU_ORTHOLOGUE AFUA_2G12860)"/>
    <property type="match status" value="1"/>
</dbReference>
<accession>A0AAV9VBE3</accession>
<keyword evidence="3 7" id="KW-0812">Transmembrane</keyword>
<dbReference type="AlphaFoldDB" id="A0AAV9VBE3"/>
<evidence type="ECO:0008006" key="10">
    <source>
        <dbReference type="Google" id="ProtNLM"/>
    </source>
</evidence>
<evidence type="ECO:0000256" key="7">
    <source>
        <dbReference type="SAM" id="Phobius"/>
    </source>
</evidence>
<feature type="compositionally biased region" description="Basic and acidic residues" evidence="6">
    <location>
        <begin position="693"/>
        <end position="708"/>
    </location>
</feature>
<dbReference type="Pfam" id="PF05277">
    <property type="entry name" value="DUF726"/>
    <property type="match status" value="2"/>
</dbReference>
<evidence type="ECO:0000256" key="2">
    <source>
        <dbReference type="ARBA" id="ARBA00009824"/>
    </source>
</evidence>
<feature type="compositionally biased region" description="Pro residues" evidence="6">
    <location>
        <begin position="366"/>
        <end position="409"/>
    </location>
</feature>
<feature type="transmembrane region" description="Helical" evidence="7">
    <location>
        <begin position="313"/>
        <end position="333"/>
    </location>
</feature>
<dbReference type="InterPro" id="IPR029058">
    <property type="entry name" value="AB_hydrolase_fold"/>
</dbReference>
<feature type="region of interest" description="Disordered" evidence="6">
    <location>
        <begin position="356"/>
        <end position="426"/>
    </location>
</feature>
<keyword evidence="4 7" id="KW-1133">Transmembrane helix</keyword>
<evidence type="ECO:0000256" key="1">
    <source>
        <dbReference type="ARBA" id="ARBA00004141"/>
    </source>
</evidence>
<evidence type="ECO:0000256" key="3">
    <source>
        <dbReference type="ARBA" id="ARBA00022692"/>
    </source>
</evidence>
<feature type="region of interest" description="Disordered" evidence="6">
    <location>
        <begin position="693"/>
        <end position="741"/>
    </location>
</feature>
<feature type="compositionally biased region" description="Basic and acidic residues" evidence="6">
    <location>
        <begin position="717"/>
        <end position="741"/>
    </location>
</feature>
<dbReference type="EMBL" id="JAVHNQ010000001">
    <property type="protein sequence ID" value="KAK6359311.1"/>
    <property type="molecule type" value="Genomic_DNA"/>
</dbReference>
<comment type="similarity">
    <text evidence="2">Belongs to the TMCO4 family.</text>
</comment>
<keyword evidence="5 7" id="KW-0472">Membrane</keyword>
<protein>
    <recommendedName>
        <fullName evidence="10">DUF726-domain-containing protein</fullName>
    </recommendedName>
</protein>
<reference evidence="8 9" key="1">
    <citation type="submission" date="2019-10" db="EMBL/GenBank/DDBJ databases">
        <authorList>
            <person name="Palmer J.M."/>
        </authorList>
    </citation>
    <scope>NUCLEOTIDE SEQUENCE [LARGE SCALE GENOMIC DNA]</scope>
    <source>
        <strain evidence="8 9">TWF696</strain>
    </source>
</reference>